<evidence type="ECO:0000256" key="1">
    <source>
        <dbReference type="SAM" id="MobiDB-lite"/>
    </source>
</evidence>
<feature type="compositionally biased region" description="Basic and acidic residues" evidence="1">
    <location>
        <begin position="437"/>
        <end position="491"/>
    </location>
</feature>
<organism evidence="5">
    <name type="scientific">Arion vulgaris</name>
    <dbReference type="NCBI Taxonomy" id="1028688"/>
    <lineage>
        <taxon>Eukaryota</taxon>
        <taxon>Metazoa</taxon>
        <taxon>Spiralia</taxon>
        <taxon>Lophotrochozoa</taxon>
        <taxon>Mollusca</taxon>
        <taxon>Gastropoda</taxon>
        <taxon>Heterobranchia</taxon>
        <taxon>Euthyneura</taxon>
        <taxon>Panpulmonata</taxon>
        <taxon>Eupulmonata</taxon>
        <taxon>Stylommatophora</taxon>
        <taxon>Helicina</taxon>
        <taxon>Arionoidea</taxon>
        <taxon>Arionidae</taxon>
        <taxon>Arion</taxon>
    </lineage>
</organism>
<evidence type="ECO:0008006" key="6">
    <source>
        <dbReference type="Google" id="ProtNLM"/>
    </source>
</evidence>
<sequence length="574" mass="63597">MASKYILVCLIIFLWNMDAVCCADTEDIKNTITFKQAVHTWDAYNCTFPDKYLYSMATFGLDIPTLEACHTLERQGTFDKFKFELCQTFFSLSIELCKESKYRTFVKYCLNPTVLKELTVFDDNIPGTDVCTYASSIMNFPVLNNITECRENCGDSDGSMKGVCELFATVYYQHSSQCLHSAVEKLKLEKALASAAQKNTSMSVASDTDKIEPAELTSPVGGVDTTTSQILIKSSQADTEPAPTVDDVKKSGLPIQINPPLNRIKIASVAEDELKSTSYVPIQETTNSESIFSTTMKKLLQPVSIPNTETPKSPLDAETTKSIIETSLPYSATKSSDLEFDKSIPSDGNVQISASLYPKKTTQDAKVEPSTTTTTTGDDITPEHIEDDNPVYEDNSQENEPEKSDRPVDEAEKDSSNPETQIDGEEDSENNLNNIGTKKDAGSDRNKNTPPEGQKKTHKEDIDEPLENEKDGEQLQGAAKEKGRGEPHSFIENDEEPSSGHFLAYFLTAVVICISGYIIYHNKQKILAFVIEGRNNGRGGRQRSKEVKYTQLKSNVEEVLPSLEQGATSKNFVY</sequence>
<protein>
    <recommendedName>
        <fullName evidence="6">MANSC domain-containing protein</fullName>
    </recommendedName>
</protein>
<dbReference type="PANTHER" id="PTHR16502:SF0">
    <property type="entry name" value="KERATINOCYTE-ASSOCIATED TRANSMEMBRANE PROTEIN 2"/>
    <property type="match status" value="1"/>
</dbReference>
<name>A0A0B7AQQ0_9EUPU</name>
<gene>
    <name evidence="5" type="primary">ORF130854</name>
    <name evidence="4" type="synonym">ORF130846</name>
</gene>
<dbReference type="AlphaFoldDB" id="A0A0B7AQQ0"/>
<feature type="compositionally biased region" description="Basic and acidic residues" evidence="1">
    <location>
        <begin position="400"/>
        <end position="416"/>
    </location>
</feature>
<evidence type="ECO:0000256" key="2">
    <source>
        <dbReference type="SAM" id="Phobius"/>
    </source>
</evidence>
<feature type="compositionally biased region" description="Acidic residues" evidence="1">
    <location>
        <begin position="385"/>
        <end position="399"/>
    </location>
</feature>
<dbReference type="EMBL" id="HACG01035455">
    <property type="protein sequence ID" value="CEK82320.1"/>
    <property type="molecule type" value="Transcribed_RNA"/>
</dbReference>
<evidence type="ECO:0000313" key="5">
    <source>
        <dbReference type="EMBL" id="CEK82321.1"/>
    </source>
</evidence>
<keyword evidence="2" id="KW-1133">Transmembrane helix</keyword>
<dbReference type="InterPro" id="IPR037645">
    <property type="entry name" value="KCT2"/>
</dbReference>
<feature type="transmembrane region" description="Helical" evidence="2">
    <location>
        <begin position="502"/>
        <end position="520"/>
    </location>
</feature>
<keyword evidence="2" id="KW-0472">Membrane</keyword>
<evidence type="ECO:0000256" key="3">
    <source>
        <dbReference type="SAM" id="SignalP"/>
    </source>
</evidence>
<accession>A0A0B7AQQ0</accession>
<feature type="region of interest" description="Disordered" evidence="1">
    <location>
        <begin position="355"/>
        <end position="496"/>
    </location>
</feature>
<dbReference type="Pfam" id="PF17818">
    <property type="entry name" value="KCT2"/>
    <property type="match status" value="1"/>
</dbReference>
<keyword evidence="3" id="KW-0732">Signal</keyword>
<feature type="chain" id="PRO_5007391431" description="MANSC domain-containing protein" evidence="3">
    <location>
        <begin position="23"/>
        <end position="574"/>
    </location>
</feature>
<dbReference type="PANTHER" id="PTHR16502">
    <property type="entry name" value="KERATINOCYTE-ASSOCIATED TRANSMEMBRANE PROTEIN 2"/>
    <property type="match status" value="1"/>
</dbReference>
<keyword evidence="2" id="KW-0812">Transmembrane</keyword>
<feature type="signal peptide" evidence="3">
    <location>
        <begin position="1"/>
        <end position="22"/>
    </location>
</feature>
<reference evidence="5" key="1">
    <citation type="submission" date="2014-12" db="EMBL/GenBank/DDBJ databases">
        <title>Insight into the proteome of Arion vulgaris.</title>
        <authorList>
            <person name="Aradska J."/>
            <person name="Bulat T."/>
            <person name="Smidak R."/>
            <person name="Sarate P."/>
            <person name="Gangsoo J."/>
            <person name="Sialana F."/>
            <person name="Bilban M."/>
            <person name="Lubec G."/>
        </authorList>
    </citation>
    <scope>NUCLEOTIDE SEQUENCE</scope>
    <source>
        <tissue evidence="5">Skin</tissue>
    </source>
</reference>
<proteinExistence type="predicted"/>
<evidence type="ECO:0000313" key="4">
    <source>
        <dbReference type="EMBL" id="CEK82320.1"/>
    </source>
</evidence>
<dbReference type="EMBL" id="HACG01035456">
    <property type="protein sequence ID" value="CEK82321.1"/>
    <property type="molecule type" value="Transcribed_RNA"/>
</dbReference>